<dbReference type="Pfam" id="PF01797">
    <property type="entry name" value="Y1_Tnp"/>
    <property type="match status" value="1"/>
</dbReference>
<dbReference type="InterPro" id="IPR036515">
    <property type="entry name" value="Transposase_17_sf"/>
</dbReference>
<dbReference type="AlphaFoldDB" id="A0A450SAP4"/>
<evidence type="ECO:0000313" key="2">
    <source>
        <dbReference type="EMBL" id="VFJ45831.1"/>
    </source>
</evidence>
<proteinExistence type="predicted"/>
<evidence type="ECO:0000313" key="3">
    <source>
        <dbReference type="EMBL" id="VFJ49185.1"/>
    </source>
</evidence>
<dbReference type="SMART" id="SM01321">
    <property type="entry name" value="Y1_Tnp"/>
    <property type="match status" value="1"/>
</dbReference>
<dbReference type="NCBIfam" id="NF033573">
    <property type="entry name" value="transpos_IS200"/>
    <property type="match status" value="1"/>
</dbReference>
<dbReference type="SUPFAM" id="SSF143422">
    <property type="entry name" value="Transposase IS200-like"/>
    <property type="match status" value="1"/>
</dbReference>
<name>A0A450SAP4_9GAMM</name>
<evidence type="ECO:0000259" key="1">
    <source>
        <dbReference type="SMART" id="SM01321"/>
    </source>
</evidence>
<organism evidence="3">
    <name type="scientific">Candidatus Kentrum sp. DK</name>
    <dbReference type="NCBI Taxonomy" id="2126562"/>
    <lineage>
        <taxon>Bacteria</taxon>
        <taxon>Pseudomonadati</taxon>
        <taxon>Pseudomonadota</taxon>
        <taxon>Gammaproteobacteria</taxon>
        <taxon>Candidatus Kentrum</taxon>
    </lineage>
</organism>
<feature type="domain" description="Transposase IS200-like" evidence="1">
    <location>
        <begin position="5"/>
        <end position="119"/>
    </location>
</feature>
<dbReference type="GO" id="GO:0006313">
    <property type="term" value="P:DNA transposition"/>
    <property type="evidence" value="ECO:0007669"/>
    <property type="project" value="InterPro"/>
</dbReference>
<dbReference type="EMBL" id="CAADEX010000011">
    <property type="protein sequence ID" value="VFJ45831.1"/>
    <property type="molecule type" value="Genomic_DNA"/>
</dbReference>
<accession>A0A450SAP4</accession>
<dbReference type="InterPro" id="IPR002686">
    <property type="entry name" value="Transposase_17"/>
</dbReference>
<sequence>MPQSLSNILLHLVFSTKSREPHIYPEIEPELYAYIASIHKNLACPLLKIGGTSNHLHILCRLERVVTVSKLLEEIKKSSSKWIKTKDAGLGNFAWQAGYGAFSIGMSNVPALERYIEMQKQHHEKLSFEDEYRALLRKYKIEWDENHVWA</sequence>
<dbReference type="EMBL" id="CAADEY010000024">
    <property type="protein sequence ID" value="VFJ49185.1"/>
    <property type="molecule type" value="Genomic_DNA"/>
</dbReference>
<reference evidence="3" key="1">
    <citation type="submission" date="2019-02" db="EMBL/GenBank/DDBJ databases">
        <authorList>
            <person name="Gruber-Vodicka R. H."/>
            <person name="Seah K. B. B."/>
        </authorList>
    </citation>
    <scope>NUCLEOTIDE SEQUENCE</scope>
    <source>
        <strain evidence="3">BECK_DK161</strain>
        <strain evidence="2">BECK_DK47</strain>
    </source>
</reference>
<dbReference type="PANTHER" id="PTHR33360">
    <property type="entry name" value="TRANSPOSASE FOR INSERTION SEQUENCE ELEMENT IS200"/>
    <property type="match status" value="1"/>
</dbReference>
<dbReference type="Gene3D" id="3.30.70.1290">
    <property type="entry name" value="Transposase IS200-like"/>
    <property type="match status" value="1"/>
</dbReference>
<dbReference type="PANTHER" id="PTHR33360:SF2">
    <property type="entry name" value="TRANSPOSASE FOR INSERTION SEQUENCE ELEMENT IS200"/>
    <property type="match status" value="1"/>
</dbReference>
<dbReference type="GO" id="GO:0003677">
    <property type="term" value="F:DNA binding"/>
    <property type="evidence" value="ECO:0007669"/>
    <property type="project" value="InterPro"/>
</dbReference>
<protein>
    <submittedName>
        <fullName evidence="3">REP element-mobilizing transposase RayT</fullName>
    </submittedName>
</protein>
<dbReference type="GO" id="GO:0004803">
    <property type="term" value="F:transposase activity"/>
    <property type="evidence" value="ECO:0007669"/>
    <property type="project" value="InterPro"/>
</dbReference>
<gene>
    <name evidence="2" type="ORF">BECKDK2373B_GA0170837_101137</name>
    <name evidence="3" type="ORF">BECKDK2373C_GA0170839_102426</name>
</gene>